<keyword evidence="5 7" id="KW-0472">Membrane</keyword>
<feature type="compositionally biased region" description="Basic and acidic residues" evidence="6">
    <location>
        <begin position="265"/>
        <end position="280"/>
    </location>
</feature>
<evidence type="ECO:0000256" key="3">
    <source>
        <dbReference type="ARBA" id="ARBA00022989"/>
    </source>
</evidence>
<feature type="compositionally biased region" description="Low complexity" evidence="6">
    <location>
        <begin position="115"/>
        <end position="125"/>
    </location>
</feature>
<keyword evidence="9" id="KW-1185">Reference proteome</keyword>
<feature type="region of interest" description="Disordered" evidence="6">
    <location>
        <begin position="265"/>
        <end position="300"/>
    </location>
</feature>
<feature type="transmembrane region" description="Helical" evidence="7">
    <location>
        <begin position="831"/>
        <end position="851"/>
    </location>
</feature>
<dbReference type="InterPro" id="IPR045119">
    <property type="entry name" value="SUN1-5"/>
</dbReference>
<dbReference type="Gene3D" id="2.60.120.260">
    <property type="entry name" value="Galactose-binding domain-like"/>
    <property type="match status" value="1"/>
</dbReference>
<gene>
    <name evidence="8" type="ORF">LSAA_11217</name>
</gene>
<organism evidence="8 9">
    <name type="scientific">Lepeophtheirus salmonis</name>
    <name type="common">Salmon louse</name>
    <name type="synonym">Caligus salmonis</name>
    <dbReference type="NCBI Taxonomy" id="72036"/>
    <lineage>
        <taxon>Eukaryota</taxon>
        <taxon>Metazoa</taxon>
        <taxon>Ecdysozoa</taxon>
        <taxon>Arthropoda</taxon>
        <taxon>Crustacea</taxon>
        <taxon>Multicrustacea</taxon>
        <taxon>Hexanauplia</taxon>
        <taxon>Copepoda</taxon>
        <taxon>Siphonostomatoida</taxon>
        <taxon>Caligidae</taxon>
        <taxon>Lepeophtheirus</taxon>
    </lineage>
</organism>
<feature type="compositionally biased region" description="Low complexity" evidence="6">
    <location>
        <begin position="171"/>
        <end position="182"/>
    </location>
</feature>
<dbReference type="InterPro" id="IPR012919">
    <property type="entry name" value="SUN_dom"/>
</dbReference>
<dbReference type="PROSITE" id="PS51469">
    <property type="entry name" value="SUN"/>
    <property type="match status" value="1"/>
</dbReference>
<keyword evidence="2 7" id="KW-0812">Transmembrane</keyword>
<keyword evidence="4" id="KW-0175">Coiled coil</keyword>
<evidence type="ECO:0000256" key="6">
    <source>
        <dbReference type="SAM" id="MobiDB-lite"/>
    </source>
</evidence>
<evidence type="ECO:0000313" key="9">
    <source>
        <dbReference type="Proteomes" id="UP000675881"/>
    </source>
</evidence>
<keyword evidence="3 7" id="KW-1133">Transmembrane helix</keyword>
<protein>
    <submittedName>
        <fullName evidence="8">SUN1_2</fullName>
    </submittedName>
</protein>
<proteinExistence type="predicted"/>
<feature type="transmembrane region" description="Helical" evidence="7">
    <location>
        <begin position="931"/>
        <end position="949"/>
    </location>
</feature>
<comment type="subcellular location">
    <subcellularLocation>
        <location evidence="1">Membrane</location>
    </subcellularLocation>
</comment>
<reference evidence="8" key="1">
    <citation type="submission" date="2021-02" db="EMBL/GenBank/DDBJ databases">
        <authorList>
            <person name="Bekaert M."/>
        </authorList>
    </citation>
    <scope>NUCLEOTIDE SEQUENCE</scope>
    <source>
        <strain evidence="8">IoA-00</strain>
    </source>
</reference>
<evidence type="ECO:0000256" key="7">
    <source>
        <dbReference type="SAM" id="Phobius"/>
    </source>
</evidence>
<dbReference type="PANTHER" id="PTHR12911:SF8">
    <property type="entry name" value="KLAROID PROTEIN-RELATED"/>
    <property type="match status" value="1"/>
</dbReference>
<feature type="compositionally biased region" description="Polar residues" evidence="6">
    <location>
        <begin position="291"/>
        <end position="300"/>
    </location>
</feature>
<dbReference type="Proteomes" id="UP000675881">
    <property type="component" value="Chromosome 6"/>
</dbReference>
<name>A0A7R8D2J0_LEPSM</name>
<dbReference type="PANTHER" id="PTHR12911">
    <property type="entry name" value="SAD1/UNC-84-LIKE PROTEIN-RELATED"/>
    <property type="match status" value="1"/>
</dbReference>
<dbReference type="Pfam" id="PF07738">
    <property type="entry name" value="Sad1_UNC"/>
    <property type="match status" value="1"/>
</dbReference>
<dbReference type="GO" id="GO:0034993">
    <property type="term" value="C:meiotic nuclear membrane microtubule tethering complex"/>
    <property type="evidence" value="ECO:0007669"/>
    <property type="project" value="TreeGrafter"/>
</dbReference>
<sequence>MWGGDFVHVKIGTYMEDDEQIYLRLPPENKKQSNRRVLRSSCVGSKCLCASKGLKHHVESVEVDDHREGYSLNSEKESDPVVKYSSSLSSVSINPSSSFLERSFPSSTEQISKQSSTSRTVRSFSSADSASKLESSRNFQFDQHPGLSLRFSNTQGIPQSSTSFTSRSQETLLTSSSPSTSTFAEGGVSSHSSTFVSNSIKGNKDFPALGSYFSKYRSLNVSGNSDEDDNFGAAIDSRKDRTRALKNSSSFSKDTDNLRTLTDSRKTSIDSTKESSRAFEKSSSFSKDYSPDTSSFSDSLDSPRHRIFKDFQSWINSPRTGYTYAESETYGSETESKYEVQMPHMARNPICRGGNVINKSSKNVSFQVKSEKKSSFSTSPKNIIIRTLLSIWTLLIVYPIESIGSAFKSSLNVCKRMIGGTDEVYTITEQAQSFKTAKANTYHRAMSFKTLSTSTRRSRRLRGIPAEKLELPKKWKRRINKRKTAIKEVKAVDKHLFADVWYSFLSLFSLSSYVDDDDSEFESDSSGSEDEVVLSQKKAYTTRTKSKKSSLINGIFYIMSLTKKIYYLYDHENIEFDDSDSDVEDEEEDDEDDIEEFMEKRYFIQDIVIYLISLGRPPPSSRTCVKRKQTYYEKSNISHSNLIKPEKKQKFHGKRYVESKSTLNDADFSDSDESESGFLHNKIQSKSAHTIHSSSSLMSKIRKYIASLFERESSNNSRSSSLFKEIKVPEIIVTSDEDIVSVVQKPKLCFSSKSNTSKWTVIKNNTETITSWKEGFTYLLLFPWNLMSSSCRFLLNEFQLWKTLASKDENSYVQKESSYTLCNICSYVLKGLRNTGLILASGFIYMCIPFVRAGRRVYDVLFMTKEDEVDRIPNELNELSNYEEKDEGFDSLSEEELERKIFDNNMKIFSSQLHEVAPNEKRSKRKGGGITCSKLIPFMVFLSILLFFICPTLNTLNSADSIKLMEVKSHEYLDAAKVMKDKVQAKGASMWTHFISELWESSEWSTFIHDKLSSTSKSFSNAMYVFSRGLSDYENYLRQHLSNALYFGKGSAEVLANRLINFFNYIWDILVNISARLKKLSSHYYDEMAEFISISGQKIDEYSTSSFSSIKGSSLRTPSYLKPQKRSNEAGISPTQTIQKYTLEANNAKSSLSTSDYDIIDDNEILKSSRNDILKVVNNQEETIQKDYLELKELLIQQKKTMDVHQDNYEAWKKDIENIFQNLKTEFQSLSSEGADAGNVDSSILLKELQRDVKNYFESSSGEELLAWMNKRFISQDENNQRLEKLKSDLIVKLEALQSQGSGSSYVTIESIHRVVQEALIRYDADKTGKFDYALESAGGSVISTRCTETYVKKTALYTLLGLPLWYPSNNPRTAIQPGVHPGECWAFKGSEGFLVINLSNTIIPESFSIEHIPKSMSPTGNIDSAPKDFLVLGLKTEKDPEPVNWGKYTYSSTGDPLQTFNIENPAELSFDIIELNILSNHGNVNFTCLYRFRVHGSPIHS</sequence>
<feature type="region of interest" description="Disordered" evidence="6">
    <location>
        <begin position="94"/>
        <end position="125"/>
    </location>
</feature>
<evidence type="ECO:0000256" key="1">
    <source>
        <dbReference type="ARBA" id="ARBA00004370"/>
    </source>
</evidence>
<evidence type="ECO:0000256" key="4">
    <source>
        <dbReference type="ARBA" id="ARBA00023054"/>
    </source>
</evidence>
<dbReference type="FunFam" id="2.60.120.260:FF:000009">
    <property type="entry name" value="SUN domain-containing protein 1 isoform X1"/>
    <property type="match status" value="1"/>
</dbReference>
<accession>A0A7R8D2J0</accession>
<feature type="compositionally biased region" description="Polar residues" evidence="6">
    <location>
        <begin position="150"/>
        <end position="170"/>
    </location>
</feature>
<evidence type="ECO:0000256" key="2">
    <source>
        <dbReference type="ARBA" id="ARBA00022692"/>
    </source>
</evidence>
<dbReference type="OrthoDB" id="342281at2759"/>
<dbReference type="EMBL" id="HG994585">
    <property type="protein sequence ID" value="CAF2975043.1"/>
    <property type="molecule type" value="Genomic_DNA"/>
</dbReference>
<feature type="compositionally biased region" description="Low complexity" evidence="6">
    <location>
        <begin position="94"/>
        <end position="107"/>
    </location>
</feature>
<feature type="region of interest" description="Disordered" evidence="6">
    <location>
        <begin position="150"/>
        <end position="189"/>
    </location>
</feature>
<dbReference type="GO" id="GO:0043495">
    <property type="term" value="F:protein-membrane adaptor activity"/>
    <property type="evidence" value="ECO:0007669"/>
    <property type="project" value="TreeGrafter"/>
</dbReference>
<evidence type="ECO:0000256" key="5">
    <source>
        <dbReference type="ARBA" id="ARBA00023136"/>
    </source>
</evidence>
<evidence type="ECO:0000313" key="8">
    <source>
        <dbReference type="EMBL" id="CAF2975043.1"/>
    </source>
</evidence>